<keyword evidence="3" id="KW-0418">Kinase</keyword>
<dbReference type="Gene3D" id="3.20.200.10">
    <property type="entry name" value="MHCK/EF2 kinase"/>
    <property type="match status" value="1"/>
</dbReference>
<dbReference type="KEGG" id="mlr:MELLADRAFT_106305"/>
<gene>
    <name evidence="5" type="ORF">MELLADRAFT_106305</name>
</gene>
<dbReference type="Proteomes" id="UP000001072">
    <property type="component" value="Unassembled WGS sequence"/>
</dbReference>
<reference evidence="6" key="1">
    <citation type="journal article" date="2011" name="Proc. Natl. Acad. Sci. U.S.A.">
        <title>Obligate biotrophy features unraveled by the genomic analysis of rust fungi.</title>
        <authorList>
            <person name="Duplessis S."/>
            <person name="Cuomo C.A."/>
            <person name="Lin Y.-C."/>
            <person name="Aerts A."/>
            <person name="Tisserant E."/>
            <person name="Veneault-Fourrey C."/>
            <person name="Joly D.L."/>
            <person name="Hacquard S."/>
            <person name="Amselem J."/>
            <person name="Cantarel B.L."/>
            <person name="Chiu R."/>
            <person name="Coutinho P.M."/>
            <person name="Feau N."/>
            <person name="Field M."/>
            <person name="Frey P."/>
            <person name="Gelhaye E."/>
            <person name="Goldberg J."/>
            <person name="Grabherr M.G."/>
            <person name="Kodira C.D."/>
            <person name="Kohler A."/>
            <person name="Kuees U."/>
            <person name="Lindquist E.A."/>
            <person name="Lucas S.M."/>
            <person name="Mago R."/>
            <person name="Mauceli E."/>
            <person name="Morin E."/>
            <person name="Murat C."/>
            <person name="Pangilinan J.L."/>
            <person name="Park R."/>
            <person name="Pearson M."/>
            <person name="Quesneville H."/>
            <person name="Rouhier N."/>
            <person name="Sakthikumar S."/>
            <person name="Salamov A.A."/>
            <person name="Schmutz J."/>
            <person name="Selles B."/>
            <person name="Shapiro H."/>
            <person name="Tanguay P."/>
            <person name="Tuskan G.A."/>
            <person name="Henrissat B."/>
            <person name="Van de Peer Y."/>
            <person name="Rouze P."/>
            <person name="Ellis J.G."/>
            <person name="Dodds P.N."/>
            <person name="Schein J.E."/>
            <person name="Zhong S."/>
            <person name="Hamelin R.C."/>
            <person name="Grigoriev I.V."/>
            <person name="Szabo L.J."/>
            <person name="Martin F."/>
        </authorList>
    </citation>
    <scope>NUCLEOTIDE SEQUENCE [LARGE SCALE GENOMIC DNA]</scope>
    <source>
        <strain evidence="6">98AG31 / pathotype 3-4-7</strain>
    </source>
</reference>
<name>F4RKY1_MELLP</name>
<dbReference type="VEuPathDB" id="FungiDB:MELLADRAFT_106305"/>
<dbReference type="EMBL" id="GL883106">
    <property type="protein sequence ID" value="EGG06803.1"/>
    <property type="molecule type" value="Genomic_DNA"/>
</dbReference>
<dbReference type="Pfam" id="PF02816">
    <property type="entry name" value="Alpha_kinase"/>
    <property type="match status" value="1"/>
</dbReference>
<keyword evidence="1" id="KW-0723">Serine/threonine-protein kinase</keyword>
<dbReference type="GeneID" id="18922855"/>
<dbReference type="InterPro" id="IPR004166">
    <property type="entry name" value="a-kinase_dom"/>
</dbReference>
<dbReference type="InterPro" id="IPR011009">
    <property type="entry name" value="Kinase-like_dom_sf"/>
</dbReference>
<dbReference type="SUPFAM" id="SSF56112">
    <property type="entry name" value="Protein kinase-like (PK-like)"/>
    <property type="match status" value="1"/>
</dbReference>
<keyword evidence="6" id="KW-1185">Reference proteome</keyword>
<dbReference type="HOGENOM" id="CLU_1402728_0_0_1"/>
<dbReference type="GO" id="GO:0004674">
    <property type="term" value="F:protein serine/threonine kinase activity"/>
    <property type="evidence" value="ECO:0007669"/>
    <property type="project" value="UniProtKB-KW"/>
</dbReference>
<evidence type="ECO:0000259" key="4">
    <source>
        <dbReference type="Pfam" id="PF02816"/>
    </source>
</evidence>
<sequence length="194" mass="22750">MIENLGRKEEGCVYRLKAGRVRKLYYKVYYDQDEDVEYYDDHITYKTFELVKTQAKKDGWTVRRIYVGYQEPCYVLQGAGSTYEAEPRWKILDGATDRSHTKPDEPNTWTRLIHAFIHYTYDLSGNQTLISHLDCDEHGKISNSICYDQNCPPYHSRDKPEMKVSVERAFKLFREQHVCNDICGVIGNVKMGPM</sequence>
<dbReference type="RefSeq" id="XP_007409763.1">
    <property type="nucleotide sequence ID" value="XM_007409701.1"/>
</dbReference>
<evidence type="ECO:0000256" key="2">
    <source>
        <dbReference type="ARBA" id="ARBA00022679"/>
    </source>
</evidence>
<proteinExistence type="predicted"/>
<organism evidence="6">
    <name type="scientific">Melampsora larici-populina (strain 98AG31 / pathotype 3-4-7)</name>
    <name type="common">Poplar leaf rust fungus</name>
    <dbReference type="NCBI Taxonomy" id="747676"/>
    <lineage>
        <taxon>Eukaryota</taxon>
        <taxon>Fungi</taxon>
        <taxon>Dikarya</taxon>
        <taxon>Basidiomycota</taxon>
        <taxon>Pucciniomycotina</taxon>
        <taxon>Pucciniomycetes</taxon>
        <taxon>Pucciniales</taxon>
        <taxon>Melampsoraceae</taxon>
        <taxon>Melampsora</taxon>
    </lineage>
</organism>
<dbReference type="OrthoDB" id="44277at2759"/>
<protein>
    <recommendedName>
        <fullName evidence="4">Alpha-type protein kinase domain-containing protein</fullName>
    </recommendedName>
</protein>
<evidence type="ECO:0000256" key="1">
    <source>
        <dbReference type="ARBA" id="ARBA00022527"/>
    </source>
</evidence>
<evidence type="ECO:0000256" key="3">
    <source>
        <dbReference type="ARBA" id="ARBA00022777"/>
    </source>
</evidence>
<dbReference type="AlphaFoldDB" id="F4RKY1"/>
<dbReference type="InParanoid" id="F4RKY1"/>
<evidence type="ECO:0000313" key="5">
    <source>
        <dbReference type="EMBL" id="EGG06803.1"/>
    </source>
</evidence>
<evidence type="ECO:0000313" key="6">
    <source>
        <dbReference type="Proteomes" id="UP000001072"/>
    </source>
</evidence>
<dbReference type="GO" id="GO:0005524">
    <property type="term" value="F:ATP binding"/>
    <property type="evidence" value="ECO:0007669"/>
    <property type="project" value="InterPro"/>
</dbReference>
<accession>F4RKY1</accession>
<keyword evidence="2" id="KW-0808">Transferase</keyword>
<feature type="domain" description="Alpha-type protein kinase" evidence="4">
    <location>
        <begin position="103"/>
        <end position="183"/>
    </location>
</feature>